<dbReference type="NCBIfam" id="NF038215">
    <property type="entry name" value="acineto_lipo_PV"/>
    <property type="match status" value="1"/>
</dbReference>
<evidence type="ECO:0008006" key="3">
    <source>
        <dbReference type="Google" id="ProtNLM"/>
    </source>
</evidence>
<evidence type="ECO:0000313" key="1">
    <source>
        <dbReference type="EMBL" id="EET83836.1"/>
    </source>
</evidence>
<dbReference type="Proteomes" id="UP000018419">
    <property type="component" value="Unassembled WGS sequence"/>
</dbReference>
<keyword evidence="2" id="KW-1185">Reference proteome</keyword>
<gene>
    <name evidence="1" type="ORF">ACIRA0001_0351</name>
</gene>
<dbReference type="GeneID" id="56307349"/>
<dbReference type="RefSeq" id="WP_005018716.1">
    <property type="nucleotide sequence ID" value="NZ_ACVR01000011.1"/>
</dbReference>
<accession>A0ABP2GRV7</accession>
<protein>
    <recommendedName>
        <fullName evidence="3">Lipoprotein</fullName>
    </recommendedName>
</protein>
<organism evidence="1 2">
    <name type="scientific">Acinetobacter radioresistens SK82</name>
    <dbReference type="NCBI Taxonomy" id="596318"/>
    <lineage>
        <taxon>Bacteria</taxon>
        <taxon>Pseudomonadati</taxon>
        <taxon>Pseudomonadota</taxon>
        <taxon>Gammaproteobacteria</taxon>
        <taxon>Moraxellales</taxon>
        <taxon>Moraxellaceae</taxon>
        <taxon>Acinetobacter</taxon>
    </lineage>
</organism>
<dbReference type="PROSITE" id="PS51257">
    <property type="entry name" value="PROKAR_LIPOPROTEIN"/>
    <property type="match status" value="1"/>
</dbReference>
<proteinExistence type="predicted"/>
<sequence length="55" mass="6227">MEKQSPIFYLFVLMLLSGCGQDQLNKPVTQTPLSIAGTPVYEQHYRLTDTQTARP</sequence>
<evidence type="ECO:0000313" key="2">
    <source>
        <dbReference type="Proteomes" id="UP000018419"/>
    </source>
</evidence>
<reference evidence="1 2" key="1">
    <citation type="submission" date="2009-07" db="EMBL/GenBank/DDBJ databases">
        <authorList>
            <person name="Madupu R."/>
            <person name="Durkin A.S."/>
            <person name="Torralba M."/>
            <person name="Methe B."/>
            <person name="Sutton G.G."/>
            <person name="Strausberg R.L."/>
            <person name="Nelson K.E."/>
        </authorList>
    </citation>
    <scope>NUCLEOTIDE SEQUENCE [LARGE SCALE GENOMIC DNA]</scope>
    <source>
        <strain evidence="1 2">SK82</strain>
    </source>
</reference>
<name>A0ABP2GRV7_ACIRA</name>
<comment type="caution">
    <text evidence="1">The sequence shown here is derived from an EMBL/GenBank/DDBJ whole genome shotgun (WGS) entry which is preliminary data.</text>
</comment>
<dbReference type="EMBL" id="ACVR01000011">
    <property type="protein sequence ID" value="EET83836.1"/>
    <property type="molecule type" value="Genomic_DNA"/>
</dbReference>